<reference evidence="2" key="1">
    <citation type="submission" date="2021-02" db="EMBL/GenBank/DDBJ databases">
        <authorList>
            <person name="Nowell W R."/>
        </authorList>
    </citation>
    <scope>NUCLEOTIDE SEQUENCE</scope>
</reference>
<proteinExistence type="predicted"/>
<evidence type="ECO:0000313" key="2">
    <source>
        <dbReference type="EMBL" id="CAF0944584.1"/>
    </source>
</evidence>
<dbReference type="AlphaFoldDB" id="A0A814CS45"/>
<name>A0A814CS45_9BILA</name>
<feature type="domain" description="DUF4476" evidence="1">
    <location>
        <begin position="66"/>
        <end position="141"/>
    </location>
</feature>
<sequence length="319" mass="35168">MNFLDPIAKSNLPSQNRSYQTPLSDEQFEILCRTMVHETSDHERKLETLYHSRGFLSGEQAGHIVASLTRPKDRVKAIMILEPRLIPMTCQQARNILASVTIHNDRLEALQYVKRALNDANTQEGNDYILSAFPFFEDKLKAALNDANTQEGNDYILSAFPFFEDKLKAAAILDTVIAREGVRVAAGGHIGYGALGSSVVRAAPLNPHFYGSVAAQVAHLPNHSQDASPVNKIFPPQAPSIYSFGETYLPPKRATDINAHFTSKTSMNLNNNQYTGFNSSPSNMYHASDPGPIGYANLQPNTAPNTYDVSSQLHQATYS</sequence>
<accession>A0A814CS45</accession>
<evidence type="ECO:0000313" key="3">
    <source>
        <dbReference type="Proteomes" id="UP000663845"/>
    </source>
</evidence>
<dbReference type="Pfam" id="PF14771">
    <property type="entry name" value="DUF4476"/>
    <property type="match status" value="1"/>
</dbReference>
<protein>
    <recommendedName>
        <fullName evidence="1">DUF4476 domain-containing protein</fullName>
    </recommendedName>
</protein>
<comment type="caution">
    <text evidence="2">The sequence shown here is derived from an EMBL/GenBank/DDBJ whole genome shotgun (WGS) entry which is preliminary data.</text>
</comment>
<organism evidence="2 3">
    <name type="scientific">Adineta steineri</name>
    <dbReference type="NCBI Taxonomy" id="433720"/>
    <lineage>
        <taxon>Eukaryota</taxon>
        <taxon>Metazoa</taxon>
        <taxon>Spiralia</taxon>
        <taxon>Gnathifera</taxon>
        <taxon>Rotifera</taxon>
        <taxon>Eurotatoria</taxon>
        <taxon>Bdelloidea</taxon>
        <taxon>Adinetida</taxon>
        <taxon>Adinetidae</taxon>
        <taxon>Adineta</taxon>
    </lineage>
</organism>
<evidence type="ECO:0000259" key="1">
    <source>
        <dbReference type="Pfam" id="PF14771"/>
    </source>
</evidence>
<dbReference type="InterPro" id="IPR028011">
    <property type="entry name" value="DUF4476"/>
</dbReference>
<dbReference type="Proteomes" id="UP000663845">
    <property type="component" value="Unassembled WGS sequence"/>
</dbReference>
<dbReference type="EMBL" id="CAJNOG010000102">
    <property type="protein sequence ID" value="CAF0944584.1"/>
    <property type="molecule type" value="Genomic_DNA"/>
</dbReference>
<gene>
    <name evidence="2" type="ORF">JYZ213_LOCUS12935</name>
</gene>